<dbReference type="InterPro" id="IPR010916">
    <property type="entry name" value="TonB_box_CS"/>
</dbReference>
<protein>
    <recommendedName>
        <fullName evidence="4">IPT/TIG domain-containing protein</fullName>
    </recommendedName>
</protein>
<feature type="chain" id="PRO_5045868954" description="IPT/TIG domain-containing protein" evidence="1">
    <location>
        <begin position="31"/>
        <end position="659"/>
    </location>
</feature>
<accession>A0ABQ3XHA2</accession>
<dbReference type="InterPro" id="IPR013783">
    <property type="entry name" value="Ig-like_fold"/>
</dbReference>
<reference evidence="2 3" key="1">
    <citation type="submission" date="2021-01" db="EMBL/GenBank/DDBJ databases">
        <title>Whole genome shotgun sequence of Actinoplanes couchii NBRC 106145.</title>
        <authorList>
            <person name="Komaki H."/>
            <person name="Tamura T."/>
        </authorList>
    </citation>
    <scope>NUCLEOTIDE SEQUENCE [LARGE SCALE GENOMIC DNA]</scope>
    <source>
        <strain evidence="2 3">NBRC 106145</strain>
    </source>
</reference>
<dbReference type="Proteomes" id="UP000612282">
    <property type="component" value="Unassembled WGS sequence"/>
</dbReference>
<evidence type="ECO:0000313" key="2">
    <source>
        <dbReference type="EMBL" id="GID57876.1"/>
    </source>
</evidence>
<proteinExistence type="predicted"/>
<name>A0ABQ3XHA2_9ACTN</name>
<evidence type="ECO:0000313" key="3">
    <source>
        <dbReference type="Proteomes" id="UP000612282"/>
    </source>
</evidence>
<evidence type="ECO:0008006" key="4">
    <source>
        <dbReference type="Google" id="ProtNLM"/>
    </source>
</evidence>
<feature type="signal peptide" evidence="1">
    <location>
        <begin position="1"/>
        <end position="30"/>
    </location>
</feature>
<dbReference type="Gene3D" id="2.60.40.10">
    <property type="entry name" value="Immunoglobulins"/>
    <property type="match status" value="1"/>
</dbReference>
<dbReference type="PROSITE" id="PS00430">
    <property type="entry name" value="TONB_DEPENDENT_REC_1"/>
    <property type="match status" value="1"/>
</dbReference>
<evidence type="ECO:0000256" key="1">
    <source>
        <dbReference type="SAM" id="SignalP"/>
    </source>
</evidence>
<dbReference type="RefSeq" id="WP_203801231.1">
    <property type="nucleotide sequence ID" value="NZ_BAAAQE010000099.1"/>
</dbReference>
<keyword evidence="1" id="KW-0732">Signal</keyword>
<dbReference type="InterPro" id="IPR014756">
    <property type="entry name" value="Ig_E-set"/>
</dbReference>
<keyword evidence="3" id="KW-1185">Reference proteome</keyword>
<dbReference type="EMBL" id="BOMG01000077">
    <property type="protein sequence ID" value="GID57876.1"/>
    <property type="molecule type" value="Genomic_DNA"/>
</dbReference>
<sequence>MQGTSSIVRVSAALVLGAASVPFLASPALAAAPVVTSFTPAIAAVDDTITVTGSGLNQLSPAVKVNGVTATITGTPTATSLTFKVPPDTSGGKIVLTNAGGSGTSATDLFVAPPFTATADITGTARTTVSTKNTVSVGAGKKVLRVWDAAVGDRVAVVVENPTPGGCSFEVSVYDASMINLGTADCRRVNMGWQETLVATTVAGTQTLQVSNLSASAGSLDVTIYKIPADANLGTITTDGTPKTVSISNPGQNGYLTFTTTAINQKVSVKTTDASAVFGCCGIKWGIYQADGTKLGSSVGNAYLDGVLLPAIGTYQLRFDPVEAKTGSITAAASIIAADANLGALTLDGVTKTVSISTAGQNGYLTLPGTAGQKIALRTSDVSSTLGSRDLKWGLFTPTGTRLSTSAGAAYADNITLPVTGTYQVRFDPVGTRTGSFTVAAFPVIADLDLGTLTLDGVTRPAALSTAGQNAFFSFAGTAGQRIAVQTTGASASFGCCKLSWGLFTAGGTRLGGATGNGYLNPVSLPSNGTYQLRLDPVENVTGSVTVAAWDVPADVNLGGLTTDGTSKTVSITNSGQNGYLTLSGTSGQKLTIKGSRASSAFGCCYVAWTLKRPDGSAQKRWTSNATGKVTLTATGTYRLYVDPIANRVGSITFAATVS</sequence>
<comment type="caution">
    <text evidence="2">The sequence shown here is derived from an EMBL/GenBank/DDBJ whole genome shotgun (WGS) entry which is preliminary data.</text>
</comment>
<organism evidence="2 3">
    <name type="scientific">Actinoplanes couchii</name>
    <dbReference type="NCBI Taxonomy" id="403638"/>
    <lineage>
        <taxon>Bacteria</taxon>
        <taxon>Bacillati</taxon>
        <taxon>Actinomycetota</taxon>
        <taxon>Actinomycetes</taxon>
        <taxon>Micromonosporales</taxon>
        <taxon>Micromonosporaceae</taxon>
        <taxon>Actinoplanes</taxon>
    </lineage>
</organism>
<dbReference type="SUPFAM" id="SSF81296">
    <property type="entry name" value="E set domains"/>
    <property type="match status" value="1"/>
</dbReference>
<gene>
    <name evidence="2" type="ORF">Aco03nite_062800</name>
</gene>